<evidence type="ECO:0000256" key="1">
    <source>
        <dbReference type="SAM" id="MobiDB-lite"/>
    </source>
</evidence>
<name>A0AAX6LJ64_LACPE</name>
<reference evidence="2" key="1">
    <citation type="submission" date="2022-11" db="EMBL/GenBank/DDBJ databases">
        <authorList>
            <person name="Wang Z."/>
        </authorList>
    </citation>
    <scope>NUCLEOTIDE SEQUENCE</scope>
    <source>
        <strain evidence="2">P2000</strain>
    </source>
</reference>
<evidence type="ECO:0000313" key="3">
    <source>
        <dbReference type="Proteomes" id="UP001151834"/>
    </source>
</evidence>
<reference evidence="2" key="2">
    <citation type="journal article" date="2023" name="Front Nutr">
        <title>Lactiplantibacillus pentosus P2020 protects the hyperuricemia and renal inflammation in mice.</title>
        <authorList>
            <person name="Wang Z."/>
            <person name="Song L."/>
            <person name="Li X."/>
            <person name="Xiao Y."/>
            <person name="Huang Y."/>
            <person name="Zhang Y."/>
            <person name="Li J."/>
            <person name="Li M."/>
            <person name="Ren Z."/>
        </authorList>
    </citation>
    <scope>NUCLEOTIDE SEQUENCE</scope>
    <source>
        <strain evidence="2">P2000</strain>
    </source>
</reference>
<dbReference type="Proteomes" id="UP001151834">
    <property type="component" value="Unassembled WGS sequence"/>
</dbReference>
<dbReference type="AlphaFoldDB" id="A0AAX6LJ64"/>
<organism evidence="2 3">
    <name type="scientific">Lactiplantibacillus pentosus</name>
    <name type="common">Lactobacillus pentosus</name>
    <dbReference type="NCBI Taxonomy" id="1589"/>
    <lineage>
        <taxon>Bacteria</taxon>
        <taxon>Bacillati</taxon>
        <taxon>Bacillota</taxon>
        <taxon>Bacilli</taxon>
        <taxon>Lactobacillales</taxon>
        <taxon>Lactobacillaceae</taxon>
        <taxon>Lactiplantibacillus</taxon>
    </lineage>
</organism>
<feature type="region of interest" description="Disordered" evidence="1">
    <location>
        <begin position="79"/>
        <end position="100"/>
    </location>
</feature>
<accession>A0AAX6LJ64</accession>
<sequence length="100" mass="11437">MIYAVAVSFQSSQESEWTWKSVDQIYLNSDDSSVLSGWHSKAYVYDLIKNKGKIVKVYISPYPKLIPEIYDGSTKFVRSENDDTSTDNLVQLGRKASNYK</sequence>
<dbReference type="EMBL" id="JAPEQV010000057">
    <property type="protein sequence ID" value="MDF2314569.1"/>
    <property type="molecule type" value="Genomic_DNA"/>
</dbReference>
<evidence type="ECO:0000313" key="2">
    <source>
        <dbReference type="EMBL" id="MDF2314569.1"/>
    </source>
</evidence>
<proteinExistence type="predicted"/>
<comment type="caution">
    <text evidence="2">The sequence shown here is derived from an EMBL/GenBank/DDBJ whole genome shotgun (WGS) entry which is preliminary data.</text>
</comment>
<dbReference type="RefSeq" id="WP_111443560.1">
    <property type="nucleotide sequence ID" value="NZ_JAPEQV010000057.1"/>
</dbReference>
<gene>
    <name evidence="2" type="ORF">OOJ94_17495</name>
</gene>
<protein>
    <submittedName>
        <fullName evidence="2">DUF3892 domain-containing protein</fullName>
    </submittedName>
</protein>